<feature type="transmembrane region" description="Helical" evidence="1">
    <location>
        <begin position="18"/>
        <end position="38"/>
    </location>
</feature>
<keyword evidence="3" id="KW-1185">Reference proteome</keyword>
<proteinExistence type="predicted"/>
<evidence type="ECO:0000256" key="1">
    <source>
        <dbReference type="SAM" id="Phobius"/>
    </source>
</evidence>
<dbReference type="AlphaFoldDB" id="A0A4R3HUG2"/>
<accession>A0A4R3HUG2</accession>
<dbReference type="EMBL" id="SLZQ01000010">
    <property type="protein sequence ID" value="TCS35645.1"/>
    <property type="molecule type" value="Genomic_DNA"/>
</dbReference>
<name>A0A4R3HUG2_PAULE</name>
<reference evidence="2 3" key="1">
    <citation type="submission" date="2019-03" db="EMBL/GenBank/DDBJ databases">
        <title>Genomic Encyclopedia of Type Strains, Phase IV (KMG-IV): sequencing the most valuable type-strain genomes for metagenomic binning, comparative biology and taxonomic classification.</title>
        <authorList>
            <person name="Goeker M."/>
        </authorList>
    </citation>
    <scope>NUCLEOTIDE SEQUENCE [LARGE SCALE GENOMIC DNA]</scope>
    <source>
        <strain evidence="2 3">DSM 7445</strain>
    </source>
</reference>
<dbReference type="Proteomes" id="UP000295382">
    <property type="component" value="Unassembled WGS sequence"/>
</dbReference>
<keyword evidence="1" id="KW-1133">Transmembrane helix</keyword>
<organism evidence="2 3">
    <name type="scientific">Paucimonas lemoignei</name>
    <name type="common">Pseudomonas lemoignei</name>
    <dbReference type="NCBI Taxonomy" id="29443"/>
    <lineage>
        <taxon>Bacteria</taxon>
        <taxon>Pseudomonadati</taxon>
        <taxon>Pseudomonadota</taxon>
        <taxon>Betaproteobacteria</taxon>
        <taxon>Burkholderiales</taxon>
        <taxon>Burkholderiaceae</taxon>
        <taxon>Paucimonas</taxon>
    </lineage>
</organism>
<keyword evidence="1" id="KW-0812">Transmembrane</keyword>
<keyword evidence="1" id="KW-0472">Membrane</keyword>
<protein>
    <submittedName>
        <fullName evidence="2">Uncharacterized protein</fullName>
    </submittedName>
</protein>
<comment type="caution">
    <text evidence="2">The sequence shown here is derived from an EMBL/GenBank/DDBJ whole genome shotgun (WGS) entry which is preliminary data.</text>
</comment>
<sequence>MTKLGKVFLESLGEGWALFWRVAFSPVFGLISAIAPFWNRNHQR</sequence>
<evidence type="ECO:0000313" key="3">
    <source>
        <dbReference type="Proteomes" id="UP000295382"/>
    </source>
</evidence>
<evidence type="ECO:0000313" key="2">
    <source>
        <dbReference type="EMBL" id="TCS35645.1"/>
    </source>
</evidence>
<gene>
    <name evidence="2" type="ORF">EDC30_110114</name>
</gene>